<dbReference type="NCBIfam" id="NF008437">
    <property type="entry name" value="PRK11280.1"/>
    <property type="match status" value="1"/>
</dbReference>
<evidence type="ECO:0000256" key="1">
    <source>
        <dbReference type="ARBA" id="ARBA00004370"/>
    </source>
</evidence>
<evidence type="ECO:0000256" key="2">
    <source>
        <dbReference type="ARBA" id="ARBA00023136"/>
    </source>
</evidence>
<feature type="domain" description="Glycine zipper 2TM" evidence="4">
    <location>
        <begin position="72"/>
        <end position="113"/>
    </location>
</feature>
<dbReference type="Proteomes" id="UP000058114">
    <property type="component" value="Chromosome"/>
</dbReference>
<evidence type="ECO:0000256" key="3">
    <source>
        <dbReference type="SAM" id="SignalP"/>
    </source>
</evidence>
<reference evidence="5 6" key="2">
    <citation type="journal article" date="2016" name="Genome Announc.">
        <title>Complete Genome Sequence of the Highly Virulent Aeromonas schubertii Strain WL1483, Isolated from Diseased Snakehead Fish (Channa argus) in China.</title>
        <authorList>
            <person name="Liu L."/>
            <person name="Li N."/>
            <person name="Zhang D."/>
            <person name="Fu X."/>
            <person name="Shi C."/>
            <person name="Lin Q."/>
            <person name="Hao G."/>
        </authorList>
    </citation>
    <scope>NUCLEOTIDE SEQUENCE [LARGE SCALE GENOMIC DNA]</scope>
    <source>
        <strain evidence="5 6">WL1483</strain>
    </source>
</reference>
<evidence type="ECO:0000313" key="5">
    <source>
        <dbReference type="EMBL" id="ALP41666.1"/>
    </source>
</evidence>
<protein>
    <recommendedName>
        <fullName evidence="4">Glycine zipper 2TM domain-containing protein</fullName>
    </recommendedName>
</protein>
<gene>
    <name evidence="5" type="ORF">WL1483_2247</name>
</gene>
<dbReference type="KEGG" id="asr:WL1483_2247"/>
<evidence type="ECO:0000313" key="6">
    <source>
        <dbReference type="Proteomes" id="UP000058114"/>
    </source>
</evidence>
<keyword evidence="2" id="KW-0472">Membrane</keyword>
<organism evidence="5 6">
    <name type="scientific">Aeromonas schubertii</name>
    <dbReference type="NCBI Taxonomy" id="652"/>
    <lineage>
        <taxon>Bacteria</taxon>
        <taxon>Pseudomonadati</taxon>
        <taxon>Pseudomonadota</taxon>
        <taxon>Gammaproteobacteria</taxon>
        <taxon>Aeromonadales</taxon>
        <taxon>Aeromonadaceae</taxon>
        <taxon>Aeromonas</taxon>
    </lineage>
</organism>
<dbReference type="Pfam" id="PF05433">
    <property type="entry name" value="Rick_17kDa_Anti"/>
    <property type="match status" value="1"/>
</dbReference>
<accession>A0A0S2SJ02</accession>
<feature type="chain" id="PRO_5006604432" description="Glycine zipper 2TM domain-containing protein" evidence="3">
    <location>
        <begin position="24"/>
        <end position="183"/>
    </location>
</feature>
<reference evidence="6" key="1">
    <citation type="submission" date="2015-10" db="EMBL/GenBank/DDBJ databases">
        <title>Complete Genome Sequence of Aeromonas schubertii strain WL1483.</title>
        <authorList>
            <person name="Liu L."/>
        </authorList>
    </citation>
    <scope>NUCLEOTIDE SEQUENCE [LARGE SCALE GENOMIC DNA]</scope>
    <source>
        <strain evidence="6">WL1483</strain>
    </source>
</reference>
<feature type="signal peptide" evidence="3">
    <location>
        <begin position="1"/>
        <end position="23"/>
    </location>
</feature>
<proteinExistence type="predicted"/>
<dbReference type="GO" id="GO:0019867">
    <property type="term" value="C:outer membrane"/>
    <property type="evidence" value="ECO:0007669"/>
    <property type="project" value="InterPro"/>
</dbReference>
<keyword evidence="3" id="KW-0732">Signal</keyword>
<evidence type="ECO:0000259" key="4">
    <source>
        <dbReference type="Pfam" id="PF05433"/>
    </source>
</evidence>
<dbReference type="PANTHER" id="PTHR35603">
    <property type="match status" value="1"/>
</dbReference>
<dbReference type="EMBL" id="CP013067">
    <property type="protein sequence ID" value="ALP41666.1"/>
    <property type="molecule type" value="Genomic_DNA"/>
</dbReference>
<sequence length="183" mass="19155">MNKSMLGGVLVGVASALTLSAVASSHLFEREPEVAQVLGVKPVSRTIKTPQQVCEQVSVTHRKPVKDEHQIVGTVVGAALGGVIGHQFGGGRGKKVATAAGAVAGGYAGNQVQGNMQKADTYTTKEQRCRTVQKESQESLGYDVTYRLAGQEGVVRMQHQPGKTIPVKEGRLVLDAPAIQAAG</sequence>
<dbReference type="InterPro" id="IPR051407">
    <property type="entry name" value="Bact_OM_lipoprot/Surf_antigen"/>
</dbReference>
<dbReference type="AlphaFoldDB" id="A0A0S2SJ02"/>
<name>A0A0S2SJ02_9GAMM</name>
<dbReference type="InterPro" id="IPR008816">
    <property type="entry name" value="Gly_zipper_2TM_dom"/>
</dbReference>
<comment type="subcellular location">
    <subcellularLocation>
        <location evidence="1">Membrane</location>
    </subcellularLocation>
</comment>
<dbReference type="PATRIC" id="fig|652.5.peg.2536"/>
<dbReference type="PANTHER" id="PTHR35603:SF2">
    <property type="entry name" value="OUTER MEMBRANE LIPOPROTEIN"/>
    <property type="match status" value="1"/>
</dbReference>